<evidence type="ECO:0000256" key="3">
    <source>
        <dbReference type="ARBA" id="ARBA00022703"/>
    </source>
</evidence>
<keyword evidence="6" id="KW-0865">Zymogen</keyword>
<dbReference type="EC" id="3.4.22.55" evidence="10"/>
<keyword evidence="11" id="KW-1185">Reference proteome</keyword>
<keyword evidence="2" id="KW-0645">Protease</keyword>
<dbReference type="GO" id="GO:0006508">
    <property type="term" value="P:proteolysis"/>
    <property type="evidence" value="ECO:0007669"/>
    <property type="project" value="UniProtKB-KW"/>
</dbReference>
<dbReference type="InterPro" id="IPR036179">
    <property type="entry name" value="Ig-like_dom_sf"/>
</dbReference>
<comment type="caution">
    <text evidence="10">The sequence shown here is derived from an EMBL/GenBank/DDBJ whole genome shotgun (WGS) entry which is preliminary data.</text>
</comment>
<keyword evidence="5" id="KW-0788">Thiol protease</keyword>
<dbReference type="InterPro" id="IPR011029">
    <property type="entry name" value="DEATH-like_dom_sf"/>
</dbReference>
<feature type="domain" description="Caspase family p20" evidence="7">
    <location>
        <begin position="148"/>
        <end position="273"/>
    </location>
</feature>
<dbReference type="Gene3D" id="3.40.50.1460">
    <property type="match status" value="1"/>
</dbReference>
<dbReference type="SMART" id="SM00115">
    <property type="entry name" value="CASc"/>
    <property type="match status" value="1"/>
</dbReference>
<dbReference type="PANTHER" id="PTHR47901">
    <property type="entry name" value="CASPASE RECRUITMENT DOMAIN-CONTAINING PROTEIN 18"/>
    <property type="match status" value="1"/>
</dbReference>
<dbReference type="InterPro" id="IPR001315">
    <property type="entry name" value="CARD"/>
</dbReference>
<dbReference type="SUPFAM" id="SSF48726">
    <property type="entry name" value="Immunoglobulin"/>
    <property type="match status" value="1"/>
</dbReference>
<evidence type="ECO:0000256" key="4">
    <source>
        <dbReference type="ARBA" id="ARBA00022801"/>
    </source>
</evidence>
<dbReference type="PRINTS" id="PR00376">
    <property type="entry name" value="IL1BCENZYME"/>
</dbReference>
<dbReference type="PROSITE" id="PS50208">
    <property type="entry name" value="CASPASE_P20"/>
    <property type="match status" value="1"/>
</dbReference>
<dbReference type="PROSITE" id="PS50209">
    <property type="entry name" value="CARD"/>
    <property type="match status" value="1"/>
</dbReference>
<evidence type="ECO:0000259" key="8">
    <source>
        <dbReference type="PROSITE" id="PS50209"/>
    </source>
</evidence>
<dbReference type="PROSITE" id="PS00290">
    <property type="entry name" value="IG_MHC"/>
    <property type="match status" value="1"/>
</dbReference>
<reference evidence="10" key="1">
    <citation type="submission" date="2021-03" db="EMBL/GenBank/DDBJ databases">
        <authorList>
            <person name="Bekaert M."/>
        </authorList>
    </citation>
    <scope>NUCLEOTIDE SEQUENCE</scope>
</reference>
<dbReference type="SUPFAM" id="SSF52129">
    <property type="entry name" value="Caspase-like"/>
    <property type="match status" value="1"/>
</dbReference>
<protein>
    <submittedName>
        <fullName evidence="10">CASP2</fullName>
        <ecNumber evidence="10">3.4.22.55</ecNumber>
    </submittedName>
</protein>
<keyword evidence="3" id="KW-0053">Apoptosis</keyword>
<dbReference type="Gene3D" id="1.10.533.10">
    <property type="entry name" value="Death Domain, Fas"/>
    <property type="match status" value="1"/>
</dbReference>
<evidence type="ECO:0000259" key="9">
    <source>
        <dbReference type="PROSITE" id="PS50835"/>
    </source>
</evidence>
<dbReference type="InterPro" id="IPR011600">
    <property type="entry name" value="Pept_C14_caspase"/>
</dbReference>
<evidence type="ECO:0000259" key="7">
    <source>
        <dbReference type="PROSITE" id="PS50208"/>
    </source>
</evidence>
<organism evidence="10 11">
    <name type="scientific">Mytilus edulis</name>
    <name type="common">Blue mussel</name>
    <dbReference type="NCBI Taxonomy" id="6550"/>
    <lineage>
        <taxon>Eukaryota</taxon>
        <taxon>Metazoa</taxon>
        <taxon>Spiralia</taxon>
        <taxon>Lophotrochozoa</taxon>
        <taxon>Mollusca</taxon>
        <taxon>Bivalvia</taxon>
        <taxon>Autobranchia</taxon>
        <taxon>Pteriomorphia</taxon>
        <taxon>Mytilida</taxon>
        <taxon>Mytiloidea</taxon>
        <taxon>Mytilidae</taxon>
        <taxon>Mytilinae</taxon>
        <taxon>Mytilus</taxon>
    </lineage>
</organism>
<comment type="similarity">
    <text evidence="1">Belongs to the peptidase C14A family.</text>
</comment>
<evidence type="ECO:0000313" key="11">
    <source>
        <dbReference type="Proteomes" id="UP000683360"/>
    </source>
</evidence>
<dbReference type="GO" id="GO:0042981">
    <property type="term" value="P:regulation of apoptotic process"/>
    <property type="evidence" value="ECO:0007669"/>
    <property type="project" value="InterPro"/>
</dbReference>
<dbReference type="Pfam" id="PF00619">
    <property type="entry name" value="CARD"/>
    <property type="match status" value="1"/>
</dbReference>
<dbReference type="GO" id="GO:0006915">
    <property type="term" value="P:apoptotic process"/>
    <property type="evidence" value="ECO:0007669"/>
    <property type="project" value="UniProtKB-KW"/>
</dbReference>
<dbReference type="InterPro" id="IPR003599">
    <property type="entry name" value="Ig_sub"/>
</dbReference>
<name>A0A8S3TNP4_MYTED</name>
<dbReference type="AlphaFoldDB" id="A0A8S3TNP4"/>
<feature type="domain" description="CARD" evidence="8">
    <location>
        <begin position="9"/>
        <end position="90"/>
    </location>
</feature>
<dbReference type="SMART" id="SM00409">
    <property type="entry name" value="IG"/>
    <property type="match status" value="1"/>
</dbReference>
<evidence type="ECO:0000313" key="10">
    <source>
        <dbReference type="EMBL" id="CAG2231374.1"/>
    </source>
</evidence>
<evidence type="ECO:0000256" key="1">
    <source>
        <dbReference type="ARBA" id="ARBA00010134"/>
    </source>
</evidence>
<feature type="domain" description="Ig-like" evidence="9">
    <location>
        <begin position="261"/>
        <end position="365"/>
    </location>
</feature>
<dbReference type="InterPro" id="IPR029030">
    <property type="entry name" value="Caspase-like_dom_sf"/>
</dbReference>
<sequence>MGSNNYEWKNAFKKNRVMIVKGLANPVEVADQLYRMNIFTEEMRDEITVKPKTRLILDTLDRRGQKGVAALHRAFLDSKNRDLAEVLSPYVRAVERIENMTEPKEWPPKIEENSTMMDDHVIKIMDKKSPWYIHEYGKEDVYKIQNDCRGKVFVINNVDFHGQLLPREASNKDADNLTKLFTELHFTVIPKTNLTAQEMLSFLRSEAKELVDEDRAECVILIIMSHGVGTKVFGVDCLPVEIKALTDCFSTANCQVLQGKPRLVFVQACRSVETASIEKTLHLVQSGKQVEMECIVKIDKPIKQVFWEMNKAGAKYLITETDNQDKYSLQSSKILQTLIVKKVVESDQGKYRCKVIHDEKVSSVSNFTELKLDVKDGARDVIDSVPSIQEKENCVLPTSTCSDHPSADFLIAYATPEGNCTTCMI</sequence>
<dbReference type="Gene3D" id="2.60.40.10">
    <property type="entry name" value="Immunoglobulins"/>
    <property type="match status" value="1"/>
</dbReference>
<keyword evidence="4 10" id="KW-0378">Hydrolase</keyword>
<dbReference type="Pfam" id="PF00656">
    <property type="entry name" value="Peptidase_C14"/>
    <property type="match status" value="1"/>
</dbReference>
<dbReference type="EMBL" id="CAJPWZ010002143">
    <property type="protein sequence ID" value="CAG2231374.1"/>
    <property type="molecule type" value="Genomic_DNA"/>
</dbReference>
<dbReference type="GO" id="GO:0004197">
    <property type="term" value="F:cysteine-type endopeptidase activity"/>
    <property type="evidence" value="ECO:0007669"/>
    <property type="project" value="InterPro"/>
</dbReference>
<dbReference type="InterPro" id="IPR013783">
    <property type="entry name" value="Ig-like_fold"/>
</dbReference>
<dbReference type="InterPro" id="IPR015917">
    <property type="entry name" value="Pept_C14A"/>
</dbReference>
<dbReference type="InterPro" id="IPR002398">
    <property type="entry name" value="Pept_C14"/>
</dbReference>
<dbReference type="InterPro" id="IPR007110">
    <property type="entry name" value="Ig-like_dom"/>
</dbReference>
<dbReference type="CDD" id="cd01671">
    <property type="entry name" value="CARD"/>
    <property type="match status" value="1"/>
</dbReference>
<dbReference type="SUPFAM" id="SSF47986">
    <property type="entry name" value="DEATH domain"/>
    <property type="match status" value="1"/>
</dbReference>
<dbReference type="InterPro" id="IPR003006">
    <property type="entry name" value="Ig/MHC_CS"/>
</dbReference>
<evidence type="ECO:0000256" key="5">
    <source>
        <dbReference type="ARBA" id="ARBA00022807"/>
    </source>
</evidence>
<proteinExistence type="inferred from homology"/>
<dbReference type="PROSITE" id="PS50835">
    <property type="entry name" value="IG_LIKE"/>
    <property type="match status" value="1"/>
</dbReference>
<gene>
    <name evidence="10" type="ORF">MEDL_44169</name>
</gene>
<evidence type="ECO:0000256" key="6">
    <source>
        <dbReference type="ARBA" id="ARBA00023145"/>
    </source>
</evidence>
<dbReference type="OrthoDB" id="6141361at2759"/>
<evidence type="ECO:0000256" key="2">
    <source>
        <dbReference type="ARBA" id="ARBA00022670"/>
    </source>
</evidence>
<dbReference type="Proteomes" id="UP000683360">
    <property type="component" value="Unassembled WGS sequence"/>
</dbReference>
<accession>A0A8S3TNP4</accession>
<dbReference type="PANTHER" id="PTHR47901:SF8">
    <property type="entry name" value="CASPASE-3"/>
    <property type="match status" value="1"/>
</dbReference>
<dbReference type="InterPro" id="IPR001309">
    <property type="entry name" value="Pept_C14_p20"/>
</dbReference>